<name>A0A5J5LT57_MICAE</name>
<gene>
    <name evidence="1" type="ORF">EZJ55_10090</name>
</gene>
<dbReference type="EMBL" id="SRLN01000012">
    <property type="protein sequence ID" value="KAB0240877.1"/>
    <property type="molecule type" value="Genomic_DNA"/>
</dbReference>
<protein>
    <submittedName>
        <fullName evidence="1">Uncharacterized protein</fullName>
    </submittedName>
</protein>
<reference evidence="2" key="1">
    <citation type="submission" date="2019-04" db="EMBL/GenBank/DDBJ databases">
        <title>Microviridin 1777: A Toxic Chymotrypsin Inhibitor Discovered by a Metabologenomic Approach.</title>
        <authorList>
            <person name="Sieber S."/>
            <person name="Grendelmeier S.M."/>
            <person name="Harris L.A."/>
            <person name="Mitchell D.A."/>
            <person name="Gademann K."/>
        </authorList>
    </citation>
    <scope>NUCLEOTIDE SEQUENCE [LARGE SCALE GENOMIC DNA]</scope>
    <source>
        <strain evidence="2">EAWAG127a</strain>
    </source>
</reference>
<accession>A0A5J5LT57</accession>
<dbReference type="AlphaFoldDB" id="A0A5J5LT57"/>
<organism evidence="1 2">
    <name type="scientific">Microcystis aeruginosa EAWAG127a</name>
    <dbReference type="NCBI Taxonomy" id="2529855"/>
    <lineage>
        <taxon>Bacteria</taxon>
        <taxon>Bacillati</taxon>
        <taxon>Cyanobacteriota</taxon>
        <taxon>Cyanophyceae</taxon>
        <taxon>Oscillatoriophycideae</taxon>
        <taxon>Chroococcales</taxon>
        <taxon>Microcystaceae</taxon>
        <taxon>Microcystis</taxon>
    </lineage>
</organism>
<evidence type="ECO:0000313" key="1">
    <source>
        <dbReference type="EMBL" id="KAB0240877.1"/>
    </source>
</evidence>
<sequence length="103" mass="11597">MVKSTLYTTAKVLPGNRIEIESPDLTVGQTVEVVILVEEVSSDSSTSEYISPSLKQRLAFLKLPMTERRNILKSQADIMLSHYQQDSEWQQLMAGDIIRTLAN</sequence>
<comment type="caution">
    <text evidence="1">The sequence shown here is derived from an EMBL/GenBank/DDBJ whole genome shotgun (WGS) entry which is preliminary data.</text>
</comment>
<dbReference type="Proteomes" id="UP000325636">
    <property type="component" value="Unassembled WGS sequence"/>
</dbReference>
<evidence type="ECO:0000313" key="2">
    <source>
        <dbReference type="Proteomes" id="UP000325636"/>
    </source>
</evidence>
<dbReference type="RefSeq" id="WP_150976260.1">
    <property type="nucleotide sequence ID" value="NZ_SRLN01000012.1"/>
</dbReference>
<proteinExistence type="predicted"/>